<dbReference type="InterPro" id="IPR013022">
    <property type="entry name" value="Xyl_isomerase-like_TIM-brl"/>
</dbReference>
<dbReference type="Proteomes" id="UP001374893">
    <property type="component" value="Chromosome"/>
</dbReference>
<keyword evidence="1 3" id="KW-0413">Isomerase</keyword>
<dbReference type="PANTHER" id="PTHR43489:SF3">
    <property type="entry name" value="XYLOSE ISOMERASE DOMAIN PROTEIN TIM BARREL"/>
    <property type="match status" value="1"/>
</dbReference>
<reference evidence="3 4" key="1">
    <citation type="submission" date="2021-06" db="EMBL/GenBank/DDBJ databases">
        <title>Complete genome of Haloferula helveola possessing various polysaccharide degrading enzymes.</title>
        <authorList>
            <person name="Takami H."/>
            <person name="Huang C."/>
            <person name="Hamasaki K."/>
        </authorList>
    </citation>
    <scope>NUCLEOTIDE SEQUENCE [LARGE SCALE GENOMIC DNA]</scope>
    <source>
        <strain evidence="3 4">CN-1</strain>
    </source>
</reference>
<evidence type="ECO:0000313" key="4">
    <source>
        <dbReference type="Proteomes" id="UP001374893"/>
    </source>
</evidence>
<proteinExistence type="predicted"/>
<dbReference type="Pfam" id="PF01261">
    <property type="entry name" value="AP_endonuc_2"/>
    <property type="match status" value="1"/>
</dbReference>
<dbReference type="InterPro" id="IPR036237">
    <property type="entry name" value="Xyl_isomerase-like_sf"/>
</dbReference>
<dbReference type="PANTHER" id="PTHR43489">
    <property type="entry name" value="ISOMERASE"/>
    <property type="match status" value="1"/>
</dbReference>
<dbReference type="SUPFAM" id="SSF51658">
    <property type="entry name" value="Xylose isomerase-like"/>
    <property type="match status" value="1"/>
</dbReference>
<organism evidence="3 4">
    <name type="scientific">Haloferula helveola</name>
    <dbReference type="NCBI Taxonomy" id="490095"/>
    <lineage>
        <taxon>Bacteria</taxon>
        <taxon>Pseudomonadati</taxon>
        <taxon>Verrucomicrobiota</taxon>
        <taxon>Verrucomicrobiia</taxon>
        <taxon>Verrucomicrobiales</taxon>
        <taxon>Verrucomicrobiaceae</taxon>
        <taxon>Haloferula</taxon>
    </lineage>
</organism>
<evidence type="ECO:0000259" key="2">
    <source>
        <dbReference type="Pfam" id="PF01261"/>
    </source>
</evidence>
<protein>
    <submittedName>
        <fullName evidence="3">Hydroxypyruvate isomerase</fullName>
    </submittedName>
</protein>
<dbReference type="GO" id="GO:0016853">
    <property type="term" value="F:isomerase activity"/>
    <property type="evidence" value="ECO:0007669"/>
    <property type="project" value="UniProtKB-KW"/>
</dbReference>
<feature type="domain" description="Xylose isomerase-like TIM barrel" evidence="2">
    <location>
        <begin position="55"/>
        <end position="289"/>
    </location>
</feature>
<gene>
    <name evidence="3" type="ORF">HAHE_14640</name>
</gene>
<keyword evidence="4" id="KW-1185">Reference proteome</keyword>
<dbReference type="RefSeq" id="WP_338689819.1">
    <property type="nucleotide sequence ID" value="NZ_AP024702.1"/>
</dbReference>
<accession>A0ABN6H1Z1</accession>
<dbReference type="Gene3D" id="3.20.20.150">
    <property type="entry name" value="Divalent-metal-dependent TIM barrel enzymes"/>
    <property type="match status" value="1"/>
</dbReference>
<name>A0ABN6H1Z1_9BACT</name>
<sequence length="293" mass="32125">MPDRRAFLGTLAASALPLSRTLAAEEKPKGIRQVIAAWPFFSAAKWSPADLVHHAKALGVAGVELFPIEEWPLLKEAGLVCAATKSHTFVRGMNHKGHHAECFDALTKAIVATGEWGFPNVMTFTGMADTSDQPNGGVVDPEEGMRNCIEGYKKMAALAEKHKVSMVLEPLNSRVAEDMKGHPGYQGDHIDYCMEIVRAVSSPGLKILFDAYHIQIMDGDLIRRFEKYAEFVGHVQVAGNPGRGYLGPDQEIHYPALMKTILKSGYSGYVGHEWIPGENPLEELKQSIEACNV</sequence>
<dbReference type="InterPro" id="IPR050417">
    <property type="entry name" value="Sugar_Epim/Isomerase"/>
</dbReference>
<evidence type="ECO:0000256" key="1">
    <source>
        <dbReference type="ARBA" id="ARBA00023235"/>
    </source>
</evidence>
<evidence type="ECO:0000313" key="3">
    <source>
        <dbReference type="EMBL" id="BCX47556.1"/>
    </source>
</evidence>
<dbReference type="EMBL" id="AP024702">
    <property type="protein sequence ID" value="BCX47556.1"/>
    <property type="molecule type" value="Genomic_DNA"/>
</dbReference>